<dbReference type="Gene3D" id="1.20.1280.50">
    <property type="match status" value="1"/>
</dbReference>
<feature type="region of interest" description="Disordered" evidence="1">
    <location>
        <begin position="111"/>
        <end position="134"/>
    </location>
</feature>
<dbReference type="SUPFAM" id="SSF81383">
    <property type="entry name" value="F-box domain"/>
    <property type="match status" value="1"/>
</dbReference>
<dbReference type="EMBL" id="KB008022">
    <property type="protein sequence ID" value="ELR15795.1"/>
    <property type="molecule type" value="Genomic_DNA"/>
</dbReference>
<dbReference type="VEuPathDB" id="AmoebaDB:ACA1_078580"/>
<dbReference type="InterPro" id="IPR001810">
    <property type="entry name" value="F-box_dom"/>
</dbReference>
<name>L8GS31_ACACF</name>
<sequence>MEDCMPNELRELVWRRLGHRDLCAASAVCRHWNDEIKRTPLAWRLGAAPLGGQPTNAPELLQALLAACPELGQDLEWFEWRSLPIRVRLFHLRVSEFAFVQALRLSLSAATRASRRGDHENDDNRATKDEGLPAAEATKAQFQALISRMTDLPNPHPTARVTFRPAIMSALAEQLLTASEADAPTLHALCQSLLPLLTHQHQAPTRQPRGVAPVNDMKSHLGDKLQVREELVEAQYGRAPWAIRLRVVSVGSQQIEERWPICFRTPSAHPVGHWPRPLWPILLKLVYVRNEGEVDTQLVAGLISHWTVTLEWPSAGGTSRTIRLTLNQYALLSVLSNTKGGGGDMTVSDVARALMIPAAYAWVVAESLAGLVAVVSAALPSRLGAFYDSRSLLITNQELADIAPGTELNFADREVRLRGKYLKLEITPAEEAALAEAQKLGARLLATLPAGSITTAPGFHVTELCPHCANDGHEDKKRLAEACWMVSHPALYHLHCFARNRAEVIPPGKTLSAAQQEVLERLAREPLPDGGHLSAPTAAAIAAARPQVGHHSYTHLKEASLFSLEMALANRWQQLLRKERDSAAAADTVEASQRD</sequence>
<evidence type="ECO:0000259" key="2">
    <source>
        <dbReference type="Pfam" id="PF12937"/>
    </source>
</evidence>
<feature type="domain" description="F-box" evidence="2">
    <location>
        <begin position="4"/>
        <end position="44"/>
    </location>
</feature>
<dbReference type="AlphaFoldDB" id="L8GS31"/>
<keyword evidence="4" id="KW-1185">Reference proteome</keyword>
<dbReference type="Pfam" id="PF12937">
    <property type="entry name" value="F-box-like"/>
    <property type="match status" value="1"/>
</dbReference>
<dbReference type="RefSeq" id="XP_004337808.1">
    <property type="nucleotide sequence ID" value="XM_004337760.1"/>
</dbReference>
<evidence type="ECO:0000256" key="1">
    <source>
        <dbReference type="SAM" id="MobiDB-lite"/>
    </source>
</evidence>
<proteinExistence type="predicted"/>
<feature type="compositionally biased region" description="Basic and acidic residues" evidence="1">
    <location>
        <begin position="115"/>
        <end position="131"/>
    </location>
</feature>
<accession>L8GS31</accession>
<dbReference type="Proteomes" id="UP000011083">
    <property type="component" value="Unassembled WGS sequence"/>
</dbReference>
<evidence type="ECO:0000313" key="4">
    <source>
        <dbReference type="Proteomes" id="UP000011083"/>
    </source>
</evidence>
<organism evidence="3 4">
    <name type="scientific">Acanthamoeba castellanii (strain ATCC 30010 / Neff)</name>
    <dbReference type="NCBI Taxonomy" id="1257118"/>
    <lineage>
        <taxon>Eukaryota</taxon>
        <taxon>Amoebozoa</taxon>
        <taxon>Discosea</taxon>
        <taxon>Longamoebia</taxon>
        <taxon>Centramoebida</taxon>
        <taxon>Acanthamoebidae</taxon>
        <taxon>Acanthamoeba</taxon>
    </lineage>
</organism>
<dbReference type="InterPro" id="IPR036047">
    <property type="entry name" value="F-box-like_dom_sf"/>
</dbReference>
<dbReference type="GeneID" id="14916485"/>
<gene>
    <name evidence="3" type="ORF">ACA1_078580</name>
</gene>
<dbReference type="KEGG" id="acan:ACA1_078580"/>
<reference evidence="3 4" key="1">
    <citation type="journal article" date="2013" name="Genome Biol.">
        <title>Genome of Acanthamoeba castellanii highlights extensive lateral gene transfer and early evolution of tyrosine kinase signaling.</title>
        <authorList>
            <person name="Clarke M."/>
            <person name="Lohan A.J."/>
            <person name="Liu B."/>
            <person name="Lagkouvardos I."/>
            <person name="Roy S."/>
            <person name="Zafar N."/>
            <person name="Bertelli C."/>
            <person name="Schilde C."/>
            <person name="Kianianmomeni A."/>
            <person name="Burglin T.R."/>
            <person name="Frech C."/>
            <person name="Turcotte B."/>
            <person name="Kopec K.O."/>
            <person name="Synnott J.M."/>
            <person name="Choo C."/>
            <person name="Paponov I."/>
            <person name="Finkler A."/>
            <person name="Soon Heng Tan C."/>
            <person name="Hutchins A.P."/>
            <person name="Weinmeier T."/>
            <person name="Rattei T."/>
            <person name="Chu J.S."/>
            <person name="Gimenez G."/>
            <person name="Irimia M."/>
            <person name="Rigden D.J."/>
            <person name="Fitzpatrick D.A."/>
            <person name="Lorenzo-Morales J."/>
            <person name="Bateman A."/>
            <person name="Chiu C.H."/>
            <person name="Tang P."/>
            <person name="Hegemann P."/>
            <person name="Fromm H."/>
            <person name="Raoult D."/>
            <person name="Greub G."/>
            <person name="Miranda-Saavedra D."/>
            <person name="Chen N."/>
            <person name="Nash P."/>
            <person name="Ginger M.L."/>
            <person name="Horn M."/>
            <person name="Schaap P."/>
            <person name="Caler L."/>
            <person name="Loftus B."/>
        </authorList>
    </citation>
    <scope>NUCLEOTIDE SEQUENCE [LARGE SCALE GENOMIC DNA]</scope>
    <source>
        <strain evidence="3 4">Neff</strain>
    </source>
</reference>
<protein>
    <recommendedName>
        <fullName evidence="2">F-box domain-containing protein</fullName>
    </recommendedName>
</protein>
<evidence type="ECO:0000313" key="3">
    <source>
        <dbReference type="EMBL" id="ELR15795.1"/>
    </source>
</evidence>